<comment type="caution">
    <text evidence="2">The sequence shown here is derived from an EMBL/GenBank/DDBJ whole genome shotgun (WGS) entry which is preliminary data.</text>
</comment>
<dbReference type="OrthoDB" id="6992786at2"/>
<name>A0A1T2Y2S7_PSEFL</name>
<dbReference type="AlphaFoldDB" id="A0A1T2Y2S7"/>
<feature type="transmembrane region" description="Helical" evidence="1">
    <location>
        <begin position="51"/>
        <end position="72"/>
    </location>
</feature>
<dbReference type="Proteomes" id="UP000190965">
    <property type="component" value="Unassembled WGS sequence"/>
</dbReference>
<gene>
    <name evidence="2" type="ORF">BFW87_24640</name>
</gene>
<organism evidence="2 3">
    <name type="scientific">Pseudomonas fluorescens</name>
    <dbReference type="NCBI Taxonomy" id="294"/>
    <lineage>
        <taxon>Bacteria</taxon>
        <taxon>Pseudomonadati</taxon>
        <taxon>Pseudomonadota</taxon>
        <taxon>Gammaproteobacteria</taxon>
        <taxon>Pseudomonadales</taxon>
        <taxon>Pseudomonadaceae</taxon>
        <taxon>Pseudomonas</taxon>
    </lineage>
</organism>
<keyword evidence="1" id="KW-0812">Transmembrane</keyword>
<sequence>MIKPTSKLQAFLLLFVYCFLVFMVGSVVGLFLKAVIVYVRIDVWAFGWKDVSGVVAGVLIYTGFTTVGVWVLSRLEKRNKRQSAEADNGGKDNGK</sequence>
<evidence type="ECO:0000313" key="2">
    <source>
        <dbReference type="EMBL" id="OPA86447.1"/>
    </source>
</evidence>
<dbReference type="EMBL" id="MSDF01000051">
    <property type="protein sequence ID" value="OPA86447.1"/>
    <property type="molecule type" value="Genomic_DNA"/>
</dbReference>
<accession>A0A1T2Y2S7</accession>
<evidence type="ECO:0000313" key="3">
    <source>
        <dbReference type="Proteomes" id="UP000190965"/>
    </source>
</evidence>
<protein>
    <submittedName>
        <fullName evidence="2">Uncharacterized protein</fullName>
    </submittedName>
</protein>
<proteinExistence type="predicted"/>
<feature type="transmembrane region" description="Helical" evidence="1">
    <location>
        <begin position="12"/>
        <end position="39"/>
    </location>
</feature>
<reference evidence="2 3" key="1">
    <citation type="submission" date="2016-12" db="EMBL/GenBank/DDBJ databases">
        <title>Draft genome sequences of seven strains of Pseudomonas fluorescens that produce 4-formylaminooxyvinylglycine.</title>
        <authorList>
            <person name="Okrent R.A."/>
            <person name="Manning V.A."/>
            <person name="Trippe K.M."/>
        </authorList>
    </citation>
    <scope>NUCLEOTIDE SEQUENCE [LARGE SCALE GENOMIC DNA]</scope>
    <source>
        <strain evidence="2 3">P5A</strain>
    </source>
</reference>
<keyword evidence="1" id="KW-1133">Transmembrane helix</keyword>
<evidence type="ECO:0000256" key="1">
    <source>
        <dbReference type="SAM" id="Phobius"/>
    </source>
</evidence>
<keyword evidence="1" id="KW-0472">Membrane</keyword>
<dbReference type="RefSeq" id="WP_078742318.1">
    <property type="nucleotide sequence ID" value="NZ_MSDF01000051.1"/>
</dbReference>